<evidence type="ECO:0000256" key="3">
    <source>
        <dbReference type="ARBA" id="ARBA00023015"/>
    </source>
</evidence>
<keyword evidence="4" id="KW-0804">Transcription</keyword>
<feature type="domain" description="PTS EIIB type-2" evidence="6">
    <location>
        <begin position="420"/>
        <end position="509"/>
    </location>
</feature>
<dbReference type="InterPro" id="IPR036388">
    <property type="entry name" value="WH-like_DNA-bd_sf"/>
</dbReference>
<dbReference type="InterPro" id="IPR036390">
    <property type="entry name" value="WH_DNA-bd_sf"/>
</dbReference>
<reference evidence="8" key="1">
    <citation type="submission" date="2021-01" db="EMBL/GenBank/DDBJ databases">
        <title>Genomic Encyclopedia of Type Strains, Phase IV (KMG-IV): sequencing the most valuable type-strain genomes for metagenomic binning, comparative biology and taxonomic classification.</title>
        <authorList>
            <person name="Goeker M."/>
        </authorList>
    </citation>
    <scope>NUCLEOTIDE SEQUENCE</scope>
    <source>
        <strain evidence="8">DSM 25523</strain>
    </source>
</reference>
<gene>
    <name evidence="8" type="ORF">JOD01_003024</name>
</gene>
<dbReference type="SUPFAM" id="SSF52794">
    <property type="entry name" value="PTS system IIB component-like"/>
    <property type="match status" value="1"/>
</dbReference>
<dbReference type="PANTHER" id="PTHR30185:SF18">
    <property type="entry name" value="TRANSCRIPTIONAL REGULATOR MTLR"/>
    <property type="match status" value="1"/>
</dbReference>
<evidence type="ECO:0000259" key="5">
    <source>
        <dbReference type="PROSITE" id="PS51094"/>
    </source>
</evidence>
<keyword evidence="3" id="KW-0805">Transcription regulation</keyword>
<dbReference type="AlphaFoldDB" id="A0A938Y533"/>
<feature type="domain" description="PTS EIIA type-2" evidence="5">
    <location>
        <begin position="538"/>
        <end position="693"/>
    </location>
</feature>
<dbReference type="CDD" id="cd05568">
    <property type="entry name" value="PTS_IIB_bgl_like"/>
    <property type="match status" value="1"/>
</dbReference>
<dbReference type="SUPFAM" id="SSF63520">
    <property type="entry name" value="PTS-regulatory domain, PRD"/>
    <property type="match status" value="2"/>
</dbReference>
<organism evidence="8 9">
    <name type="scientific">Brevibacillus fulvus</name>
    <dbReference type="NCBI Taxonomy" id="1125967"/>
    <lineage>
        <taxon>Bacteria</taxon>
        <taxon>Bacillati</taxon>
        <taxon>Bacillota</taxon>
        <taxon>Bacilli</taxon>
        <taxon>Bacillales</taxon>
        <taxon>Paenibacillaceae</taxon>
        <taxon>Brevibacillus</taxon>
    </lineage>
</organism>
<evidence type="ECO:0000313" key="8">
    <source>
        <dbReference type="EMBL" id="MBM7591385.1"/>
    </source>
</evidence>
<keyword evidence="1" id="KW-0808">Transferase</keyword>
<dbReference type="InterPro" id="IPR002178">
    <property type="entry name" value="PTS_EIIA_type-2_dom"/>
</dbReference>
<dbReference type="GO" id="GO:0006355">
    <property type="term" value="P:regulation of DNA-templated transcription"/>
    <property type="evidence" value="ECO:0007669"/>
    <property type="project" value="InterPro"/>
</dbReference>
<feature type="domain" description="PRD" evidence="7">
    <location>
        <begin position="201"/>
        <end position="306"/>
    </location>
</feature>
<dbReference type="InterPro" id="IPR016152">
    <property type="entry name" value="PTrfase/Anion_transptr"/>
</dbReference>
<evidence type="ECO:0000259" key="7">
    <source>
        <dbReference type="PROSITE" id="PS51372"/>
    </source>
</evidence>
<dbReference type="PROSITE" id="PS51372">
    <property type="entry name" value="PRD_2"/>
    <property type="match status" value="2"/>
</dbReference>
<protein>
    <submittedName>
        <fullName evidence="8">Mannitol operon transcriptional antiterminator</fullName>
    </submittedName>
</protein>
<dbReference type="SUPFAM" id="SSF46785">
    <property type="entry name" value="Winged helix' DNA-binding domain"/>
    <property type="match status" value="1"/>
</dbReference>
<evidence type="ECO:0000313" key="9">
    <source>
        <dbReference type="Proteomes" id="UP000717624"/>
    </source>
</evidence>
<dbReference type="PANTHER" id="PTHR30185">
    <property type="entry name" value="CRYPTIC BETA-GLUCOSIDE BGL OPERON ANTITERMINATOR"/>
    <property type="match status" value="1"/>
</dbReference>
<dbReference type="Proteomes" id="UP000717624">
    <property type="component" value="Unassembled WGS sequence"/>
</dbReference>
<keyword evidence="9" id="KW-1185">Reference proteome</keyword>
<dbReference type="Gene3D" id="1.10.1790.10">
    <property type="entry name" value="PRD domain"/>
    <property type="match status" value="2"/>
</dbReference>
<dbReference type="Pfam" id="PF08279">
    <property type="entry name" value="HTH_11"/>
    <property type="match status" value="1"/>
</dbReference>
<dbReference type="PROSITE" id="PS51099">
    <property type="entry name" value="PTS_EIIB_TYPE_2"/>
    <property type="match status" value="1"/>
</dbReference>
<dbReference type="PROSITE" id="PS51094">
    <property type="entry name" value="PTS_EIIA_TYPE_2"/>
    <property type="match status" value="1"/>
</dbReference>
<comment type="caution">
    <text evidence="8">The sequence shown here is derived from an EMBL/GenBank/DDBJ whole genome shotgun (WGS) entry which is preliminary data.</text>
</comment>
<dbReference type="RefSeq" id="WP_204519095.1">
    <property type="nucleotide sequence ID" value="NZ_BAABIN010000003.1"/>
</dbReference>
<dbReference type="GO" id="GO:0008982">
    <property type="term" value="F:protein-N(PI)-phosphohistidine-sugar phosphotransferase activity"/>
    <property type="evidence" value="ECO:0007669"/>
    <property type="project" value="InterPro"/>
</dbReference>
<evidence type="ECO:0000256" key="1">
    <source>
        <dbReference type="ARBA" id="ARBA00022679"/>
    </source>
</evidence>
<dbReference type="InterPro" id="IPR013196">
    <property type="entry name" value="HTH_11"/>
</dbReference>
<feature type="domain" description="PRD" evidence="7">
    <location>
        <begin position="311"/>
        <end position="416"/>
    </location>
</feature>
<evidence type="ECO:0000256" key="4">
    <source>
        <dbReference type="ARBA" id="ARBA00023163"/>
    </source>
</evidence>
<dbReference type="InterPro" id="IPR011608">
    <property type="entry name" value="PRD"/>
</dbReference>
<dbReference type="Gene3D" id="1.10.10.10">
    <property type="entry name" value="Winged helix-like DNA-binding domain superfamily/Winged helix DNA-binding domain"/>
    <property type="match status" value="1"/>
</dbReference>
<dbReference type="SUPFAM" id="SSF55804">
    <property type="entry name" value="Phoshotransferase/anion transport protein"/>
    <property type="match status" value="1"/>
</dbReference>
<dbReference type="InterPro" id="IPR050661">
    <property type="entry name" value="BglG_antiterminators"/>
</dbReference>
<sequence length="698" mass="79930">MTVTSRQRLILNVLLAEPQGVTVREIAEQVEVSTRTVHRELGELEHLLADYDLRLTKKAGIGIFLEGDLEKKEQLQASLYNQTSIEYTPEERKLLIRCQLLEATEPVKLVALSYDLKVTTATISYDLDELEDWFAKYELTLIRRRGYGVELHGAESAKRKAMSDLIAEHLDEFELLGVLKENIQSKSFRHINTVSERLLGLIEKEKLFVIEDTLNKMAGELPYPLADSSFIGLVIHLALAIERIEKGVQINFDEEALAELRNTPEYGIAEQIIHHLRNVFQLDIPEAEIGYITMHLRGAKLRSTYEQHAEHRNMELAAKVAQLIHHCEQKLGVSFHEDRTLLEGLLIHLEPAIYRVQKNMKIRNPLLGEIKDRYSELFRVVKEAVALVFSEWTVPDEEIGYLVMHFGSSLERMAQSGQRHRALIVCSSGIGSSKILASRIRKELPHIQPIQNVSLFEIDRVPTSQYDFIISTIPLPKDKADYILVSPLLTKEDIQNIDQFLRQKSYRPVHNGLSMIEEEQQLLAELKEWRDSLHYAIEIIESIRCEELGNAGLALNQVVAEICERLEAQQVLTDQEAVARKLLEREKLGGLGIPGPKLALFHSRSAEIAKPSLTLYYLSHPLTLQSMEEKKMEVDKLLFLLGPQSMPREGLEILSEISALLIEEEIVPILTERSQQRVRAYFLKQIYKFIGEKRNKER</sequence>
<dbReference type="EMBL" id="JAFBEB010000011">
    <property type="protein sequence ID" value="MBM7591385.1"/>
    <property type="molecule type" value="Genomic_DNA"/>
</dbReference>
<proteinExistence type="predicted"/>
<dbReference type="Gene3D" id="3.40.50.2300">
    <property type="match status" value="1"/>
</dbReference>
<dbReference type="InterPro" id="IPR013011">
    <property type="entry name" value="PTS_EIIB_2"/>
</dbReference>
<evidence type="ECO:0000259" key="6">
    <source>
        <dbReference type="PROSITE" id="PS51099"/>
    </source>
</evidence>
<dbReference type="Pfam" id="PF00874">
    <property type="entry name" value="PRD"/>
    <property type="match status" value="2"/>
</dbReference>
<dbReference type="InterPro" id="IPR036634">
    <property type="entry name" value="PRD_sf"/>
</dbReference>
<accession>A0A938Y533</accession>
<dbReference type="Pfam" id="PF00359">
    <property type="entry name" value="PTS_EIIA_2"/>
    <property type="match status" value="1"/>
</dbReference>
<keyword evidence="2" id="KW-0677">Repeat</keyword>
<dbReference type="Gene3D" id="3.40.930.10">
    <property type="entry name" value="Mannitol-specific EII, Chain A"/>
    <property type="match status" value="1"/>
</dbReference>
<evidence type="ECO:0000256" key="2">
    <source>
        <dbReference type="ARBA" id="ARBA00022737"/>
    </source>
</evidence>
<dbReference type="GO" id="GO:0009401">
    <property type="term" value="P:phosphoenolpyruvate-dependent sugar phosphotransferase system"/>
    <property type="evidence" value="ECO:0007669"/>
    <property type="project" value="InterPro"/>
</dbReference>
<dbReference type="InterPro" id="IPR036095">
    <property type="entry name" value="PTS_EIIB-like_sf"/>
</dbReference>
<name>A0A938Y533_9BACL</name>